<feature type="transmembrane region" description="Helical" evidence="6">
    <location>
        <begin position="46"/>
        <end position="68"/>
    </location>
</feature>
<dbReference type="InterPro" id="IPR003439">
    <property type="entry name" value="ABC_transporter-like_ATP-bd"/>
</dbReference>
<proteinExistence type="predicted"/>
<dbReference type="PROSITE" id="PS50929">
    <property type="entry name" value="ABC_TM1F"/>
    <property type="match status" value="1"/>
</dbReference>
<dbReference type="SUPFAM" id="SSF90123">
    <property type="entry name" value="ABC transporter transmembrane region"/>
    <property type="match status" value="1"/>
</dbReference>
<evidence type="ECO:0000313" key="8">
    <source>
        <dbReference type="EMBL" id="NDV31373.1"/>
    </source>
</evidence>
<evidence type="ECO:0000256" key="4">
    <source>
        <dbReference type="ARBA" id="ARBA00022989"/>
    </source>
</evidence>
<feature type="transmembrane region" description="Helical" evidence="6">
    <location>
        <begin position="162"/>
        <end position="183"/>
    </location>
</feature>
<dbReference type="GO" id="GO:0016887">
    <property type="term" value="F:ATP hydrolysis activity"/>
    <property type="evidence" value="ECO:0007669"/>
    <property type="project" value="InterPro"/>
</dbReference>
<dbReference type="AlphaFoldDB" id="A0A6B2L2X1"/>
<dbReference type="Pfam" id="PF00664">
    <property type="entry name" value="ABC_membrane"/>
    <property type="match status" value="1"/>
</dbReference>
<feature type="transmembrane region" description="Helical" evidence="6">
    <location>
        <begin position="20"/>
        <end position="40"/>
    </location>
</feature>
<feature type="transmembrane region" description="Helical" evidence="6">
    <location>
        <begin position="243"/>
        <end position="265"/>
    </location>
</feature>
<dbReference type="CDD" id="cd18582">
    <property type="entry name" value="ABC_6TM_ATM1_ABCB7"/>
    <property type="match status" value="1"/>
</dbReference>
<dbReference type="GO" id="GO:0006879">
    <property type="term" value="P:intracellular iron ion homeostasis"/>
    <property type="evidence" value="ECO:0007669"/>
    <property type="project" value="TreeGrafter"/>
</dbReference>
<evidence type="ECO:0000256" key="5">
    <source>
        <dbReference type="ARBA" id="ARBA00023136"/>
    </source>
</evidence>
<organism evidence="8">
    <name type="scientific">Arcella intermedia</name>
    <dbReference type="NCBI Taxonomy" id="1963864"/>
    <lineage>
        <taxon>Eukaryota</taxon>
        <taxon>Amoebozoa</taxon>
        <taxon>Tubulinea</taxon>
        <taxon>Elardia</taxon>
        <taxon>Arcellinida</taxon>
        <taxon>Sphaerothecina</taxon>
        <taxon>Arcellidae</taxon>
        <taxon>Arcella</taxon>
    </lineage>
</organism>
<feature type="domain" description="ABC transmembrane type-1" evidence="7">
    <location>
        <begin position="20"/>
        <end position="305"/>
    </location>
</feature>
<evidence type="ECO:0000256" key="2">
    <source>
        <dbReference type="ARBA" id="ARBA00022448"/>
    </source>
</evidence>
<dbReference type="GO" id="GO:0005743">
    <property type="term" value="C:mitochondrial inner membrane"/>
    <property type="evidence" value="ECO:0007669"/>
    <property type="project" value="TreeGrafter"/>
</dbReference>
<accession>A0A6B2L2X1</accession>
<evidence type="ECO:0000256" key="3">
    <source>
        <dbReference type="ARBA" id="ARBA00022692"/>
    </source>
</evidence>
<reference evidence="8" key="1">
    <citation type="journal article" date="2020" name="J. Eukaryot. Microbiol.">
        <title>De novo Sequencing, Assembly and Annotation of the Transcriptome for the Free-Living Testate Amoeba Arcella intermedia.</title>
        <authorList>
            <person name="Ribeiro G.M."/>
            <person name="Porfirio-Sousa A.L."/>
            <person name="Maurer-Alcala X.X."/>
            <person name="Katz L.A."/>
            <person name="Lahr D.J.G."/>
        </authorList>
    </citation>
    <scope>NUCLEOTIDE SEQUENCE</scope>
</reference>
<dbReference type="Gene3D" id="3.40.50.300">
    <property type="entry name" value="P-loop containing nucleotide triphosphate hydrolases"/>
    <property type="match status" value="1"/>
</dbReference>
<dbReference type="InterPro" id="IPR039421">
    <property type="entry name" value="Type_1_exporter"/>
</dbReference>
<keyword evidence="5 6" id="KW-0472">Membrane</keyword>
<name>A0A6B2L2X1_9EUKA</name>
<sequence>MAIFGKHLWPDSKALRTRVIVALTLLVASKVINVQVPWVFKTIVDALTISGSHVMLMPMAALIGYGAARIGTVLFQEVRNALFADVTQNAIREIAGKTFSHLLNLDLKFHLSRDIGGLSRAIDRGIRGISFVMSSLLFNIVPTALEIALVCGIMTYSFGSSYAMVTLLTLAIYTGFTVGITQWRNKFRKEMNKYDNQAGSKTVDALLNFETVKYNNNEKLELKNYDEIMKKYNKASVTVQTSLSFLNFGQSLIFSVALTAVMIMASKDITTGALTVGDLVMINGLLFQLSMPLNFLGTVYRELKQALLDMDVLFSLSKIKSAVETPPDAKPFVLGKGQIEFKNITFKYDEKTILDNVSFTIPGGKKVAIVGTSGSGKSTLFRLLYRFYDPDSGQILIDGQDIKNVNLESFRRHIGVVPQDLVLFNDTIFFNINYGSPDHPEKVHECAQIAHIHDGINRMPKGR</sequence>
<feature type="transmembrane region" description="Helical" evidence="6">
    <location>
        <begin position="280"/>
        <end position="300"/>
    </location>
</feature>
<dbReference type="InterPro" id="IPR027417">
    <property type="entry name" value="P-loop_NTPase"/>
</dbReference>
<dbReference type="EMBL" id="GIBP01002404">
    <property type="protein sequence ID" value="NDV31373.1"/>
    <property type="molecule type" value="Transcribed_RNA"/>
</dbReference>
<keyword evidence="4 6" id="KW-1133">Transmembrane helix</keyword>
<dbReference type="SUPFAM" id="SSF52540">
    <property type="entry name" value="P-loop containing nucleoside triphosphate hydrolases"/>
    <property type="match status" value="1"/>
</dbReference>
<keyword evidence="3 6" id="KW-0812">Transmembrane</keyword>
<dbReference type="PANTHER" id="PTHR24221:SF402">
    <property type="entry name" value="IRON-SULFUR CLUSTERS TRANSPORTER ABCB7, MITOCHONDRIAL"/>
    <property type="match status" value="1"/>
</dbReference>
<evidence type="ECO:0000256" key="6">
    <source>
        <dbReference type="SAM" id="Phobius"/>
    </source>
</evidence>
<dbReference type="GO" id="GO:0005524">
    <property type="term" value="F:ATP binding"/>
    <property type="evidence" value="ECO:0007669"/>
    <property type="project" value="InterPro"/>
</dbReference>
<keyword evidence="2" id="KW-0813">Transport</keyword>
<feature type="transmembrane region" description="Helical" evidence="6">
    <location>
        <begin position="136"/>
        <end position="156"/>
    </location>
</feature>
<dbReference type="Gene3D" id="1.20.1560.10">
    <property type="entry name" value="ABC transporter type 1, transmembrane domain"/>
    <property type="match status" value="1"/>
</dbReference>
<protein>
    <recommendedName>
        <fullName evidence="7">ABC transmembrane type-1 domain-containing protein</fullName>
    </recommendedName>
</protein>
<dbReference type="InterPro" id="IPR011527">
    <property type="entry name" value="ABC1_TM_dom"/>
</dbReference>
<dbReference type="Pfam" id="PF00005">
    <property type="entry name" value="ABC_tran"/>
    <property type="match status" value="1"/>
</dbReference>
<evidence type="ECO:0000256" key="1">
    <source>
        <dbReference type="ARBA" id="ARBA00004141"/>
    </source>
</evidence>
<dbReference type="InterPro" id="IPR036640">
    <property type="entry name" value="ABC1_TM_sf"/>
</dbReference>
<dbReference type="PANTHER" id="PTHR24221">
    <property type="entry name" value="ATP-BINDING CASSETTE SUB-FAMILY B"/>
    <property type="match status" value="1"/>
</dbReference>
<dbReference type="GO" id="GO:0140359">
    <property type="term" value="F:ABC-type transporter activity"/>
    <property type="evidence" value="ECO:0007669"/>
    <property type="project" value="InterPro"/>
</dbReference>
<comment type="subcellular location">
    <subcellularLocation>
        <location evidence="1">Membrane</location>
        <topology evidence="1">Multi-pass membrane protein</topology>
    </subcellularLocation>
</comment>
<evidence type="ECO:0000259" key="7">
    <source>
        <dbReference type="PROSITE" id="PS50929"/>
    </source>
</evidence>